<gene>
    <name evidence="2" type="ORF">BCR43DRAFT_516789</name>
</gene>
<comment type="caution">
    <text evidence="2">The sequence shown here is derived from an EMBL/GenBank/DDBJ whole genome shotgun (WGS) entry which is preliminary data.</text>
</comment>
<feature type="signal peptide" evidence="1">
    <location>
        <begin position="1"/>
        <end position="19"/>
    </location>
</feature>
<sequence>MRFLTLTFAAALATTSAFSATVSKKRSQEMGFYDTNCVQRCVEKGGDEVPCYKICSVNTEQEKVIYDSVEREILYPQKYDGMCRLKSVFQFCGDECIKVGECRSEDDGWHRDVCSCRYPPKLLHGVVPSCDDIDRCSWA</sequence>
<evidence type="ECO:0000313" key="2">
    <source>
        <dbReference type="EMBL" id="ORY93772.1"/>
    </source>
</evidence>
<feature type="chain" id="PRO_5013163074" description="Extracellular membrane protein CFEM domain-containing protein" evidence="1">
    <location>
        <begin position="20"/>
        <end position="139"/>
    </location>
</feature>
<keyword evidence="3" id="KW-1185">Reference proteome</keyword>
<reference evidence="2 3" key="1">
    <citation type="submission" date="2016-07" db="EMBL/GenBank/DDBJ databases">
        <title>Pervasive Adenine N6-methylation of Active Genes in Fungi.</title>
        <authorList>
            <consortium name="DOE Joint Genome Institute"/>
            <person name="Mondo S.J."/>
            <person name="Dannebaum R.O."/>
            <person name="Kuo R.C."/>
            <person name="Labutti K."/>
            <person name="Haridas S."/>
            <person name="Kuo A."/>
            <person name="Salamov A."/>
            <person name="Ahrendt S.R."/>
            <person name="Lipzen A."/>
            <person name="Sullivan W."/>
            <person name="Andreopoulos W.B."/>
            <person name="Clum A."/>
            <person name="Lindquist E."/>
            <person name="Daum C."/>
            <person name="Ramamoorthy G.K."/>
            <person name="Gryganskyi A."/>
            <person name="Culley D."/>
            <person name="Magnuson J.K."/>
            <person name="James T.Y."/>
            <person name="O'Malley M.A."/>
            <person name="Stajich J.E."/>
            <person name="Spatafora J.W."/>
            <person name="Visel A."/>
            <person name="Grigoriev I.V."/>
        </authorList>
    </citation>
    <scope>NUCLEOTIDE SEQUENCE [LARGE SCALE GENOMIC DNA]</scope>
    <source>
        <strain evidence="2 3">NRRL 2496</strain>
    </source>
</reference>
<evidence type="ECO:0000313" key="3">
    <source>
        <dbReference type="Proteomes" id="UP000242180"/>
    </source>
</evidence>
<evidence type="ECO:0000256" key="1">
    <source>
        <dbReference type="SAM" id="SignalP"/>
    </source>
</evidence>
<proteinExistence type="predicted"/>
<dbReference type="InParanoid" id="A0A1X2H5M1"/>
<dbReference type="EMBL" id="MCGN01000008">
    <property type="protein sequence ID" value="ORY93772.1"/>
    <property type="molecule type" value="Genomic_DNA"/>
</dbReference>
<accession>A0A1X2H5M1</accession>
<dbReference type="AlphaFoldDB" id="A0A1X2H5M1"/>
<keyword evidence="1" id="KW-0732">Signal</keyword>
<protein>
    <recommendedName>
        <fullName evidence="4">Extracellular membrane protein CFEM domain-containing protein</fullName>
    </recommendedName>
</protein>
<name>A0A1X2H5M1_SYNRA</name>
<dbReference type="Proteomes" id="UP000242180">
    <property type="component" value="Unassembled WGS sequence"/>
</dbReference>
<evidence type="ECO:0008006" key="4">
    <source>
        <dbReference type="Google" id="ProtNLM"/>
    </source>
</evidence>
<organism evidence="2 3">
    <name type="scientific">Syncephalastrum racemosum</name>
    <name type="common">Filamentous fungus</name>
    <dbReference type="NCBI Taxonomy" id="13706"/>
    <lineage>
        <taxon>Eukaryota</taxon>
        <taxon>Fungi</taxon>
        <taxon>Fungi incertae sedis</taxon>
        <taxon>Mucoromycota</taxon>
        <taxon>Mucoromycotina</taxon>
        <taxon>Mucoromycetes</taxon>
        <taxon>Mucorales</taxon>
        <taxon>Syncephalastraceae</taxon>
        <taxon>Syncephalastrum</taxon>
    </lineage>
</organism>